<accession>A0ABR3D9Y7</accession>
<evidence type="ECO:0000313" key="2">
    <source>
        <dbReference type="EMBL" id="KAL0469384.1"/>
    </source>
</evidence>
<name>A0ABR3D9Y7_NEUIN</name>
<organism evidence="2 3">
    <name type="scientific">Neurospora intermedia</name>
    <dbReference type="NCBI Taxonomy" id="5142"/>
    <lineage>
        <taxon>Eukaryota</taxon>
        <taxon>Fungi</taxon>
        <taxon>Dikarya</taxon>
        <taxon>Ascomycota</taxon>
        <taxon>Pezizomycotina</taxon>
        <taxon>Sordariomycetes</taxon>
        <taxon>Sordariomycetidae</taxon>
        <taxon>Sordariales</taxon>
        <taxon>Sordariaceae</taxon>
        <taxon>Neurospora</taxon>
    </lineage>
</organism>
<gene>
    <name evidence="2" type="ORF">QR685DRAFT_554233</name>
</gene>
<evidence type="ECO:0000256" key="1">
    <source>
        <dbReference type="SAM" id="MobiDB-lite"/>
    </source>
</evidence>
<comment type="caution">
    <text evidence="2">The sequence shown here is derived from an EMBL/GenBank/DDBJ whole genome shotgun (WGS) entry which is preliminary data.</text>
</comment>
<dbReference type="EMBL" id="JAVLET010000005">
    <property type="protein sequence ID" value="KAL0469384.1"/>
    <property type="molecule type" value="Genomic_DNA"/>
</dbReference>
<proteinExistence type="predicted"/>
<keyword evidence="3" id="KW-1185">Reference proteome</keyword>
<protein>
    <submittedName>
        <fullName evidence="2">Uncharacterized protein</fullName>
    </submittedName>
</protein>
<feature type="compositionally biased region" description="Gly residues" evidence="1">
    <location>
        <begin position="63"/>
        <end position="83"/>
    </location>
</feature>
<dbReference type="Proteomes" id="UP001451303">
    <property type="component" value="Unassembled WGS sequence"/>
</dbReference>
<feature type="region of interest" description="Disordered" evidence="1">
    <location>
        <begin position="63"/>
        <end position="90"/>
    </location>
</feature>
<evidence type="ECO:0000313" key="3">
    <source>
        <dbReference type="Proteomes" id="UP001451303"/>
    </source>
</evidence>
<sequence length="90" mass="8460">MPNGPLGVIPLTQRIGMGDMSGLSALNGGGMSSDMNNAVSSPRTLHAPFGINGILRALASGGGDSGGGSCCGGRGAAGGGGGRSTKVSVS</sequence>
<reference evidence="2 3" key="1">
    <citation type="submission" date="2023-09" db="EMBL/GenBank/DDBJ databases">
        <title>Multi-omics analysis of a traditional fermented food reveals byproduct-associated fungal strains for waste-to-food upcycling.</title>
        <authorList>
            <consortium name="Lawrence Berkeley National Laboratory"/>
            <person name="Rekdal V.M."/>
            <person name="Villalobos-Escobedo J.M."/>
            <person name="Rodriguez-Valeron N."/>
            <person name="Garcia M.O."/>
            <person name="Vasquez D.P."/>
            <person name="Damayanti I."/>
            <person name="Sorensen P.M."/>
            <person name="Baidoo E.E."/>
            <person name="De Carvalho A.C."/>
            <person name="Riley R."/>
            <person name="Lipzen A."/>
            <person name="He G."/>
            <person name="Yan M."/>
            <person name="Haridas S."/>
            <person name="Daum C."/>
            <person name="Yoshinaga Y."/>
            <person name="Ng V."/>
            <person name="Grigoriev I.V."/>
            <person name="Munk R."/>
            <person name="Nuraida L."/>
            <person name="Wijaya C.H."/>
            <person name="Morales P.-C."/>
            <person name="Keasling J.D."/>
        </authorList>
    </citation>
    <scope>NUCLEOTIDE SEQUENCE [LARGE SCALE GENOMIC DNA]</scope>
    <source>
        <strain evidence="2 3">FGSC 2613</strain>
    </source>
</reference>